<evidence type="ECO:0000313" key="1">
    <source>
        <dbReference type="EMBL" id="NJW51548.1"/>
    </source>
</evidence>
<dbReference type="Pfam" id="PF10677">
    <property type="entry name" value="DUF2490"/>
    <property type="match status" value="1"/>
</dbReference>
<dbReference type="InterPro" id="IPR019619">
    <property type="entry name" value="DUF2490"/>
</dbReference>
<dbReference type="RefSeq" id="WP_168136707.1">
    <property type="nucleotide sequence ID" value="NZ_JAAVJR010000001.1"/>
</dbReference>
<reference evidence="1 2" key="1">
    <citation type="submission" date="2020-03" db="EMBL/GenBank/DDBJ databases">
        <title>Salinimicrobium sp. nov, isolated from SCS.</title>
        <authorList>
            <person name="Cao W.R."/>
        </authorList>
    </citation>
    <scope>NUCLEOTIDE SEQUENCE [LARGE SCALE GENOMIC DNA]</scope>
    <source>
        <strain evidence="2">J15B91</strain>
    </source>
</reference>
<evidence type="ECO:0000313" key="2">
    <source>
        <dbReference type="Proteomes" id="UP000703674"/>
    </source>
</evidence>
<organism evidence="1 2">
    <name type="scientific">Salinimicrobium oceani</name>
    <dbReference type="NCBI Taxonomy" id="2722702"/>
    <lineage>
        <taxon>Bacteria</taxon>
        <taxon>Pseudomonadati</taxon>
        <taxon>Bacteroidota</taxon>
        <taxon>Flavobacteriia</taxon>
        <taxon>Flavobacteriales</taxon>
        <taxon>Flavobacteriaceae</taxon>
        <taxon>Salinimicrobium</taxon>
    </lineage>
</organism>
<accession>A0ABX1CYR5</accession>
<keyword evidence="2" id="KW-1185">Reference proteome</keyword>
<sequence>MNHLKTGNKLIFKLFLSAGIFILSQNVRAQNSKTLFYENEFSLSIPHKELWSIDVGLGNRGMLLTSHETEKNKGYQHEHVEVNSFLNYEIHKPVTLSLGLRYRLRDYFDPSETNEFRIIEQLEITPSASSLPLSHRIRLEQRFREILVHRLRYAIDASFQLHNGITVVAGTESLYAIAALAKPEAEQRFALSLENPLLKDLELELTLEYRMEDLLRNLAHEFFLITGITLSL</sequence>
<dbReference type="EMBL" id="JAAVJR010000001">
    <property type="protein sequence ID" value="NJW51548.1"/>
    <property type="molecule type" value="Genomic_DNA"/>
</dbReference>
<comment type="caution">
    <text evidence="1">The sequence shown here is derived from an EMBL/GenBank/DDBJ whole genome shotgun (WGS) entry which is preliminary data.</text>
</comment>
<name>A0ABX1CYR5_9FLAO</name>
<dbReference type="Proteomes" id="UP000703674">
    <property type="component" value="Unassembled WGS sequence"/>
</dbReference>
<protein>
    <submittedName>
        <fullName evidence="1">DUF2490 domain-containing protein</fullName>
    </submittedName>
</protein>
<proteinExistence type="predicted"/>
<gene>
    <name evidence="1" type="ORF">HC175_01290</name>
</gene>